<keyword evidence="2" id="KW-1185">Reference proteome</keyword>
<evidence type="ECO:0000313" key="1">
    <source>
        <dbReference type="EMBL" id="ALX47687.1"/>
    </source>
</evidence>
<dbReference type="Proteomes" id="UP000050331">
    <property type="component" value="Chromosome"/>
</dbReference>
<name>A0A0U4EWE9_9BACI</name>
<evidence type="ECO:0000313" key="2">
    <source>
        <dbReference type="Proteomes" id="UP000050331"/>
    </source>
</evidence>
<proteinExistence type="predicted"/>
<dbReference type="EMBL" id="CP013862">
    <property type="protein sequence ID" value="ALX47687.1"/>
    <property type="molecule type" value="Genomic_DNA"/>
</dbReference>
<dbReference type="STRING" id="1472767.AOX59_03150"/>
<reference evidence="1 2" key="1">
    <citation type="submission" date="2016-01" db="EMBL/GenBank/DDBJ databases">
        <title>Complete genome sequence of strain Lentibacillus amyloliquefaciens LAM0015T isolated from saline sediment.</title>
        <authorList>
            <person name="Wang J.-L."/>
            <person name="He M.-X."/>
        </authorList>
    </citation>
    <scope>NUCLEOTIDE SEQUENCE [LARGE SCALE GENOMIC DNA]</scope>
    <source>
        <strain evidence="1 2">LAM0015</strain>
    </source>
</reference>
<dbReference type="AlphaFoldDB" id="A0A0U4EWE9"/>
<dbReference type="Gene3D" id="3.90.180.10">
    <property type="entry name" value="Medium-chain alcohol dehydrogenases, catalytic domain"/>
    <property type="match status" value="1"/>
</dbReference>
<protein>
    <submittedName>
        <fullName evidence="1">Uncharacterized protein</fullName>
    </submittedName>
</protein>
<sequence>MAVANRAVAYKKPEVIEVESIDFPELVLKDGPGVHPLNVGRKCEHGVILKVVTTNICERNFFKINY</sequence>
<dbReference type="KEGG" id="lao:AOX59_03150"/>
<organism evidence="1 2">
    <name type="scientific">Lentibacillus amyloliquefaciens</name>
    <dbReference type="NCBI Taxonomy" id="1472767"/>
    <lineage>
        <taxon>Bacteria</taxon>
        <taxon>Bacillati</taxon>
        <taxon>Bacillota</taxon>
        <taxon>Bacilli</taxon>
        <taxon>Bacillales</taxon>
        <taxon>Bacillaceae</taxon>
        <taxon>Lentibacillus</taxon>
    </lineage>
</organism>
<accession>A0A0U4EWE9</accession>
<gene>
    <name evidence="1" type="ORF">AOX59_03150</name>
</gene>